<dbReference type="RefSeq" id="WP_162377137.1">
    <property type="nucleotide sequence ID" value="NZ_JBHTKN010000008.1"/>
</dbReference>
<evidence type="ECO:0000313" key="3">
    <source>
        <dbReference type="Proteomes" id="UP001597033"/>
    </source>
</evidence>
<proteinExistence type="predicted"/>
<feature type="region of interest" description="Disordered" evidence="1">
    <location>
        <begin position="233"/>
        <end position="271"/>
    </location>
</feature>
<keyword evidence="3" id="KW-1185">Reference proteome</keyword>
<evidence type="ECO:0008006" key="4">
    <source>
        <dbReference type="Google" id="ProtNLM"/>
    </source>
</evidence>
<gene>
    <name evidence="2" type="ORF">ACFQ2N_12355</name>
</gene>
<dbReference type="Proteomes" id="UP001597033">
    <property type="component" value="Unassembled WGS sequence"/>
</dbReference>
<feature type="compositionally biased region" description="Basic and acidic residues" evidence="1">
    <location>
        <begin position="240"/>
        <end position="252"/>
    </location>
</feature>
<name>A0ABW3LZR2_9GAMM</name>
<protein>
    <recommendedName>
        <fullName evidence="4">Transcriptional regulator</fullName>
    </recommendedName>
</protein>
<reference evidence="3" key="1">
    <citation type="journal article" date="2019" name="Int. J. Syst. Evol. Microbiol.">
        <title>The Global Catalogue of Microorganisms (GCM) 10K type strain sequencing project: providing services to taxonomists for standard genome sequencing and annotation.</title>
        <authorList>
            <consortium name="The Broad Institute Genomics Platform"/>
            <consortium name="The Broad Institute Genome Sequencing Center for Infectious Disease"/>
            <person name="Wu L."/>
            <person name="Ma J."/>
        </authorList>
    </citation>
    <scope>NUCLEOTIDE SEQUENCE [LARGE SCALE GENOMIC DNA]</scope>
    <source>
        <strain evidence="3">CCUG 55854</strain>
    </source>
</reference>
<evidence type="ECO:0000313" key="2">
    <source>
        <dbReference type="EMBL" id="MFD1043136.1"/>
    </source>
</evidence>
<comment type="caution">
    <text evidence="2">The sequence shown here is derived from an EMBL/GenBank/DDBJ whole genome shotgun (WGS) entry which is preliminary data.</text>
</comment>
<organism evidence="2 3">
    <name type="scientific">Pseudoxanthomonas kaohsiungensis</name>
    <dbReference type="NCBI Taxonomy" id="283923"/>
    <lineage>
        <taxon>Bacteria</taxon>
        <taxon>Pseudomonadati</taxon>
        <taxon>Pseudomonadota</taxon>
        <taxon>Gammaproteobacteria</taxon>
        <taxon>Lysobacterales</taxon>
        <taxon>Lysobacteraceae</taxon>
        <taxon>Pseudoxanthomonas</taxon>
    </lineage>
</organism>
<dbReference type="EMBL" id="JBHTKN010000008">
    <property type="protein sequence ID" value="MFD1043136.1"/>
    <property type="molecule type" value="Genomic_DNA"/>
</dbReference>
<sequence>MSNRQMKAHEIVALFVQLLWIDLTTIANVVGNMPRANVAAWLSGKKENLRHESVIRLLDLVGLNVREGVYLDPSRVHVWKIKDGLLRNSRNAYEPLRILSRLMADSAITRIEPPKRGWLAKKRHQVYLISGPGVRVVVEVSKSIFKSARVTPEHVPGALWRDPVDPHSKALPHTIETTPEKWSLLVNRDLAPFEFDQIFNQEEPKLRWQGVAMLAREYSITPDMIHEHILSTQAQAEAPSRSKDEQRGEPLDVHPSVILLSHEARRRSAAA</sequence>
<accession>A0ABW3LZR2</accession>
<evidence type="ECO:0000256" key="1">
    <source>
        <dbReference type="SAM" id="MobiDB-lite"/>
    </source>
</evidence>